<keyword evidence="2" id="KW-1185">Reference proteome</keyword>
<organism evidence="1 2">
    <name type="scientific">Amniculicola lignicola CBS 123094</name>
    <dbReference type="NCBI Taxonomy" id="1392246"/>
    <lineage>
        <taxon>Eukaryota</taxon>
        <taxon>Fungi</taxon>
        <taxon>Dikarya</taxon>
        <taxon>Ascomycota</taxon>
        <taxon>Pezizomycotina</taxon>
        <taxon>Dothideomycetes</taxon>
        <taxon>Pleosporomycetidae</taxon>
        <taxon>Pleosporales</taxon>
        <taxon>Amniculicolaceae</taxon>
        <taxon>Amniculicola</taxon>
    </lineage>
</organism>
<dbReference type="AlphaFoldDB" id="A0A6A5W8U9"/>
<dbReference type="Proteomes" id="UP000799779">
    <property type="component" value="Unassembled WGS sequence"/>
</dbReference>
<proteinExistence type="predicted"/>
<dbReference type="EMBL" id="ML977615">
    <property type="protein sequence ID" value="KAF1997274.1"/>
    <property type="molecule type" value="Genomic_DNA"/>
</dbReference>
<reference evidence="1" key="1">
    <citation type="journal article" date="2020" name="Stud. Mycol.">
        <title>101 Dothideomycetes genomes: a test case for predicting lifestyles and emergence of pathogens.</title>
        <authorList>
            <person name="Haridas S."/>
            <person name="Albert R."/>
            <person name="Binder M."/>
            <person name="Bloem J."/>
            <person name="Labutti K."/>
            <person name="Salamov A."/>
            <person name="Andreopoulos B."/>
            <person name="Baker S."/>
            <person name="Barry K."/>
            <person name="Bills G."/>
            <person name="Bluhm B."/>
            <person name="Cannon C."/>
            <person name="Castanera R."/>
            <person name="Culley D."/>
            <person name="Daum C."/>
            <person name="Ezra D."/>
            <person name="Gonzalez J."/>
            <person name="Henrissat B."/>
            <person name="Kuo A."/>
            <person name="Liang C."/>
            <person name="Lipzen A."/>
            <person name="Lutzoni F."/>
            <person name="Magnuson J."/>
            <person name="Mondo S."/>
            <person name="Nolan M."/>
            <person name="Ohm R."/>
            <person name="Pangilinan J."/>
            <person name="Park H.-J."/>
            <person name="Ramirez L."/>
            <person name="Alfaro M."/>
            <person name="Sun H."/>
            <person name="Tritt A."/>
            <person name="Yoshinaga Y."/>
            <person name="Zwiers L.-H."/>
            <person name="Turgeon B."/>
            <person name="Goodwin S."/>
            <person name="Spatafora J."/>
            <person name="Crous P."/>
            <person name="Grigoriev I."/>
        </authorList>
    </citation>
    <scope>NUCLEOTIDE SEQUENCE</scope>
    <source>
        <strain evidence="1">CBS 123094</strain>
    </source>
</reference>
<evidence type="ECO:0000313" key="1">
    <source>
        <dbReference type="EMBL" id="KAF1997274.1"/>
    </source>
</evidence>
<dbReference type="OrthoDB" id="4155163at2759"/>
<accession>A0A6A5W8U9</accession>
<evidence type="ECO:0000313" key="2">
    <source>
        <dbReference type="Proteomes" id="UP000799779"/>
    </source>
</evidence>
<name>A0A6A5W8U9_9PLEO</name>
<gene>
    <name evidence="1" type="ORF">P154DRAFT_537254</name>
</gene>
<protein>
    <submittedName>
        <fullName evidence="1">Uncharacterized protein</fullName>
    </submittedName>
</protein>
<sequence>MSGYPKLDVGVAATSTVLTADQLMRALEASHEGKEGHAKKHLGYAALGAAVAVGALELYRRDEQARKELGRDYDDDDHHHHRHPRDCDCGHCDDDEYDDLYSDRGREVVLADEHHGRGHSGHHRSPRGHKRRLAEEIMAVYALGEELMGNKKHHVAHLVAEALGAVAAYKDTRDHSHGEGVE</sequence>